<organism evidence="1 2">
    <name type="scientific">Datura stramonium</name>
    <name type="common">Jimsonweed</name>
    <name type="synonym">Common thornapple</name>
    <dbReference type="NCBI Taxonomy" id="4076"/>
    <lineage>
        <taxon>Eukaryota</taxon>
        <taxon>Viridiplantae</taxon>
        <taxon>Streptophyta</taxon>
        <taxon>Embryophyta</taxon>
        <taxon>Tracheophyta</taxon>
        <taxon>Spermatophyta</taxon>
        <taxon>Magnoliopsida</taxon>
        <taxon>eudicotyledons</taxon>
        <taxon>Gunneridae</taxon>
        <taxon>Pentapetalae</taxon>
        <taxon>asterids</taxon>
        <taxon>lamiids</taxon>
        <taxon>Solanales</taxon>
        <taxon>Solanaceae</taxon>
        <taxon>Solanoideae</taxon>
        <taxon>Datureae</taxon>
        <taxon>Datura</taxon>
    </lineage>
</organism>
<protein>
    <submittedName>
        <fullName evidence="1">Uncharacterized protein</fullName>
    </submittedName>
</protein>
<proteinExistence type="predicted"/>
<sequence>MRIQGKMIPKKILKSMETTMANKEVDEVYKGGLRMEEAMTIFMKAKKTDENRAVHISCFLPGLPFEFLSNNLPHIYVSSIHDACHQDGGLNGNMSCVLGGNDTSTYKIKPHLCFKFEIMQVMLREGRATLREQWANVRATPMALGHTVRTINNQ</sequence>
<reference evidence="1 2" key="1">
    <citation type="journal article" date="2021" name="BMC Genomics">
        <title>Datura genome reveals duplications of psychoactive alkaloid biosynthetic genes and high mutation rate following tissue culture.</title>
        <authorList>
            <person name="Rajewski A."/>
            <person name="Carter-House D."/>
            <person name="Stajich J."/>
            <person name="Litt A."/>
        </authorList>
    </citation>
    <scope>NUCLEOTIDE SEQUENCE [LARGE SCALE GENOMIC DNA]</scope>
    <source>
        <strain evidence="1">AR-01</strain>
    </source>
</reference>
<evidence type="ECO:0000313" key="2">
    <source>
        <dbReference type="Proteomes" id="UP000823775"/>
    </source>
</evidence>
<comment type="caution">
    <text evidence="1">The sequence shown here is derived from an EMBL/GenBank/DDBJ whole genome shotgun (WGS) entry which is preliminary data.</text>
</comment>
<dbReference type="EMBL" id="JACEIK010003216">
    <property type="protein sequence ID" value="MCD9640824.1"/>
    <property type="molecule type" value="Genomic_DNA"/>
</dbReference>
<accession>A0ABS8V3U8</accession>
<keyword evidence="2" id="KW-1185">Reference proteome</keyword>
<evidence type="ECO:0000313" key="1">
    <source>
        <dbReference type="EMBL" id="MCD9640824.1"/>
    </source>
</evidence>
<gene>
    <name evidence="1" type="ORF">HAX54_026484</name>
</gene>
<dbReference type="Proteomes" id="UP000823775">
    <property type="component" value="Unassembled WGS sequence"/>
</dbReference>
<name>A0ABS8V3U8_DATST</name>